<dbReference type="RefSeq" id="WP_114593581.1">
    <property type="nucleotide sequence ID" value="NZ_CP031165.1"/>
</dbReference>
<dbReference type="AlphaFoldDB" id="A0A346Y4J2"/>
<sequence>MTIHTCIRCPLRFTNRAELADHMAHDHRVPGEVLEVLAYPGAHEARPLYRQFASDDGVHRILLIANQTLGSESVMATMHARLRAHERVSVFVVVPATPSEHLASAPGAGRPAAAEAGLDARTDDAGLAQARFRLRRAVAMLTDVGIVAHGRIGDANPLRAAASVMTAEPIDEIVLCTLDHALSRWLRADVPTALRRQYDVPVTAIVVPPGAEEDAPTDDLAVNGTLAAEATGA</sequence>
<dbReference type="InterPro" id="IPR013087">
    <property type="entry name" value="Znf_C2H2_type"/>
</dbReference>
<organism evidence="2 3">
    <name type="scientific">Euzebya pacifica</name>
    <dbReference type="NCBI Taxonomy" id="1608957"/>
    <lineage>
        <taxon>Bacteria</taxon>
        <taxon>Bacillati</taxon>
        <taxon>Actinomycetota</taxon>
        <taxon>Nitriliruptoria</taxon>
        <taxon>Euzebyales</taxon>
    </lineage>
</organism>
<dbReference type="EMBL" id="CP031165">
    <property type="protein sequence ID" value="AXV09389.1"/>
    <property type="molecule type" value="Genomic_DNA"/>
</dbReference>
<reference evidence="2 3" key="1">
    <citation type="submission" date="2018-09" db="EMBL/GenBank/DDBJ databases">
        <title>Complete genome sequence of Euzebya sp. DY32-46 isolated from seawater of Pacific Ocean.</title>
        <authorList>
            <person name="Xu L."/>
            <person name="Wu Y.-H."/>
            <person name="Xu X.-W."/>
        </authorList>
    </citation>
    <scope>NUCLEOTIDE SEQUENCE [LARGE SCALE GENOMIC DNA]</scope>
    <source>
        <strain evidence="2 3">DY32-46</strain>
    </source>
</reference>
<gene>
    <name evidence="2" type="ORF">DVS28_a4728</name>
</gene>
<evidence type="ECO:0000313" key="3">
    <source>
        <dbReference type="Proteomes" id="UP000264006"/>
    </source>
</evidence>
<evidence type="ECO:0000259" key="1">
    <source>
        <dbReference type="PROSITE" id="PS00028"/>
    </source>
</evidence>
<dbReference type="SUPFAM" id="SSF52402">
    <property type="entry name" value="Adenine nucleotide alpha hydrolases-like"/>
    <property type="match status" value="1"/>
</dbReference>
<dbReference type="Proteomes" id="UP000264006">
    <property type="component" value="Chromosome"/>
</dbReference>
<dbReference type="OrthoDB" id="5184682at2"/>
<protein>
    <recommendedName>
        <fullName evidence="1">C2H2-type domain-containing protein</fullName>
    </recommendedName>
</protein>
<feature type="domain" description="C2H2-type" evidence="1">
    <location>
        <begin position="6"/>
        <end position="27"/>
    </location>
</feature>
<dbReference type="KEGG" id="euz:DVS28_a4728"/>
<evidence type="ECO:0000313" key="2">
    <source>
        <dbReference type="EMBL" id="AXV09389.1"/>
    </source>
</evidence>
<name>A0A346Y4J2_9ACTN</name>
<keyword evidence="3" id="KW-1185">Reference proteome</keyword>
<accession>A0A346Y4J2</accession>
<proteinExistence type="predicted"/>
<dbReference type="InterPro" id="IPR014729">
    <property type="entry name" value="Rossmann-like_a/b/a_fold"/>
</dbReference>
<dbReference type="Gene3D" id="3.40.50.620">
    <property type="entry name" value="HUPs"/>
    <property type="match status" value="1"/>
</dbReference>
<dbReference type="PROSITE" id="PS00028">
    <property type="entry name" value="ZINC_FINGER_C2H2_1"/>
    <property type="match status" value="1"/>
</dbReference>